<accession>A0A6S7CZ99</accession>
<gene>
    <name evidence="2" type="ORF">LMG26841_00677</name>
</gene>
<proteinExistence type="predicted"/>
<dbReference type="Pfam" id="PF02643">
    <property type="entry name" value="DUF192"/>
    <property type="match status" value="1"/>
</dbReference>
<dbReference type="PANTHER" id="PTHR37953">
    <property type="entry name" value="UPF0127 PROTEIN MJ1496"/>
    <property type="match status" value="1"/>
</dbReference>
<keyword evidence="1" id="KW-0732">Signal</keyword>
<keyword evidence="3" id="KW-1185">Reference proteome</keyword>
<dbReference type="AlphaFoldDB" id="A0A6S7CZ99"/>
<feature type="signal peptide" evidence="1">
    <location>
        <begin position="1"/>
        <end position="45"/>
    </location>
</feature>
<dbReference type="Gene3D" id="2.60.120.1140">
    <property type="entry name" value="Protein of unknown function DUF192"/>
    <property type="match status" value="1"/>
</dbReference>
<dbReference type="GeneID" id="94354221"/>
<evidence type="ECO:0008006" key="4">
    <source>
        <dbReference type="Google" id="ProtNLM"/>
    </source>
</evidence>
<protein>
    <recommendedName>
        <fullName evidence="4">DUF192 domain-containing protein</fullName>
    </recommendedName>
</protein>
<dbReference type="EMBL" id="CADIKW010000001">
    <property type="protein sequence ID" value="CAB3825377.1"/>
    <property type="molecule type" value="Genomic_DNA"/>
</dbReference>
<reference evidence="2 3" key="1">
    <citation type="submission" date="2020-04" db="EMBL/GenBank/DDBJ databases">
        <authorList>
            <person name="De Canck E."/>
        </authorList>
    </citation>
    <scope>NUCLEOTIDE SEQUENCE [LARGE SCALE GENOMIC DNA]</scope>
    <source>
        <strain evidence="2 3">LMG 26841</strain>
    </source>
</reference>
<evidence type="ECO:0000313" key="3">
    <source>
        <dbReference type="Proteomes" id="UP000494272"/>
    </source>
</evidence>
<sequence>MLKNAALFHVGGALLKTAFIKSAARAAVAALLGAATLALPLAAGAQTATGPQPTLPIAQLAAGIHIIRAEVANTEASRRDGLMFRKELAGNDGMLFVFEQPDVQCFWMRNTLLPLSIAFIADDGTIVNIEDMAPQTDDTHCSKKPVRYALEMAQGWYESHGMKAGRKIDGLP</sequence>
<dbReference type="PANTHER" id="PTHR37953:SF1">
    <property type="entry name" value="UPF0127 PROTEIN MJ1496"/>
    <property type="match status" value="1"/>
</dbReference>
<dbReference type="Proteomes" id="UP000494272">
    <property type="component" value="Unassembled WGS sequence"/>
</dbReference>
<organism evidence="2 3">
    <name type="scientific">Achromobacter dolens</name>
    <dbReference type="NCBI Taxonomy" id="1287738"/>
    <lineage>
        <taxon>Bacteria</taxon>
        <taxon>Pseudomonadati</taxon>
        <taxon>Pseudomonadota</taxon>
        <taxon>Betaproteobacteria</taxon>
        <taxon>Burkholderiales</taxon>
        <taxon>Alcaligenaceae</taxon>
        <taxon>Achromobacter</taxon>
    </lineage>
</organism>
<dbReference type="InterPro" id="IPR038695">
    <property type="entry name" value="Saro_0823-like_sf"/>
</dbReference>
<evidence type="ECO:0000256" key="1">
    <source>
        <dbReference type="SAM" id="SignalP"/>
    </source>
</evidence>
<feature type="chain" id="PRO_5028919533" description="DUF192 domain-containing protein" evidence="1">
    <location>
        <begin position="46"/>
        <end position="172"/>
    </location>
</feature>
<evidence type="ECO:0000313" key="2">
    <source>
        <dbReference type="EMBL" id="CAB3825377.1"/>
    </source>
</evidence>
<dbReference type="RefSeq" id="WP_231132925.1">
    <property type="nucleotide sequence ID" value="NZ_CADIJW010000002.1"/>
</dbReference>
<name>A0A6S7CZ99_9BURK</name>
<dbReference type="InterPro" id="IPR003795">
    <property type="entry name" value="DUF192"/>
</dbReference>